<name>A0A090R1C7_9GAMM</name>
<dbReference type="AlphaFoldDB" id="A0A090R1C7"/>
<protein>
    <submittedName>
        <fullName evidence="1">Uncharacterized protein</fullName>
    </submittedName>
</protein>
<proteinExistence type="predicted"/>
<dbReference type="Proteomes" id="UP000029227">
    <property type="component" value="Unassembled WGS sequence"/>
</dbReference>
<dbReference type="EMBL" id="BBMN01000020">
    <property type="protein sequence ID" value="GAL07909.1"/>
    <property type="molecule type" value="Genomic_DNA"/>
</dbReference>
<reference evidence="1 2" key="1">
    <citation type="journal article" date="2014" name="Genome Announc.">
        <title>Draft Genome Sequences of Two Vibrionaceae Species, Vibrio ponticus C121 and Photobacterium aphoticum C119, Isolated as Coral Reef Microbiota.</title>
        <authorList>
            <person name="Al-saari N."/>
            <person name="Meirelles P.M."/>
            <person name="Mino S."/>
            <person name="Suda W."/>
            <person name="Oshima K."/>
            <person name="Hattori M."/>
            <person name="Ohkuma M."/>
            <person name="Thompson F.L."/>
            <person name="Gomez-Gil B."/>
            <person name="Sawabe T."/>
            <person name="Sawabe T."/>
        </authorList>
    </citation>
    <scope>NUCLEOTIDE SEQUENCE [LARGE SCALE GENOMIC DNA]</scope>
    <source>
        <strain evidence="1 2">JCM 19237</strain>
    </source>
</reference>
<dbReference type="STRING" id="754436.JCM19237_289"/>
<accession>A0A090R1C7</accession>
<organism evidence="1 2">
    <name type="scientific">Photobacterium aphoticum</name>
    <dbReference type="NCBI Taxonomy" id="754436"/>
    <lineage>
        <taxon>Bacteria</taxon>
        <taxon>Pseudomonadati</taxon>
        <taxon>Pseudomonadota</taxon>
        <taxon>Gammaproteobacteria</taxon>
        <taxon>Vibrionales</taxon>
        <taxon>Vibrionaceae</taxon>
        <taxon>Photobacterium</taxon>
    </lineage>
</organism>
<gene>
    <name evidence="1" type="ORF">JCM19237_289</name>
</gene>
<evidence type="ECO:0000313" key="2">
    <source>
        <dbReference type="Proteomes" id="UP000029227"/>
    </source>
</evidence>
<evidence type="ECO:0000313" key="1">
    <source>
        <dbReference type="EMBL" id="GAL07909.1"/>
    </source>
</evidence>
<sequence>MTFIKPCDYEQERQFEVEHKYDYFYDHKDDTWGPAKNGEFK</sequence>
<comment type="caution">
    <text evidence="1">The sequence shown here is derived from an EMBL/GenBank/DDBJ whole genome shotgun (WGS) entry which is preliminary data.</text>
</comment>